<protein>
    <submittedName>
        <fullName evidence="1">Uncharacterized protein</fullName>
    </submittedName>
</protein>
<dbReference type="Proteomes" id="UP000001971">
    <property type="component" value="Chromosome"/>
</dbReference>
<gene>
    <name evidence="1" type="ordered locus">YPA_3943</name>
</gene>
<dbReference type="KEGG" id="ypa:YPA_3943"/>
<organism evidence="1 2">
    <name type="scientific">Yersinia pestis bv. Antiqua (strain Antiqua)</name>
    <dbReference type="NCBI Taxonomy" id="360102"/>
    <lineage>
        <taxon>Bacteria</taxon>
        <taxon>Pseudomonadati</taxon>
        <taxon>Pseudomonadota</taxon>
        <taxon>Gammaproteobacteria</taxon>
        <taxon>Enterobacterales</taxon>
        <taxon>Yersiniaceae</taxon>
        <taxon>Yersinia</taxon>
    </lineage>
</organism>
<evidence type="ECO:0000313" key="1">
    <source>
        <dbReference type="EMBL" id="ABG15904.1"/>
    </source>
</evidence>
<name>A0A0H2YCP2_YERPA</name>
<sequence>MATFSDGSFFIDNKTPYFNLLIMGEVLIIYEVLDIFQNNFLYVNITNELHWGFNL</sequence>
<reference evidence="1 2" key="1">
    <citation type="journal article" date="2006" name="J. Bacteriol.">
        <title>Complete genome sequence of Yersinia pestis strains Antiqua and Nepal516: evidence of gene reduction in an emerging pathogen.</title>
        <authorList>
            <person name="Chain P.S."/>
            <person name="Hu P."/>
            <person name="Malfatti S.A."/>
            <person name="Radnedge L."/>
            <person name="Larimer F."/>
            <person name="Vergez L.M."/>
            <person name="Worsham P."/>
            <person name="Chu M.C."/>
            <person name="Andersen G.L."/>
        </authorList>
    </citation>
    <scope>NUCLEOTIDE SEQUENCE [LARGE SCALE GENOMIC DNA]</scope>
    <source>
        <strain evidence="1 2">Antiqua</strain>
    </source>
</reference>
<dbReference type="AlphaFoldDB" id="A0A0H2YCP2"/>
<evidence type="ECO:0000313" key="2">
    <source>
        <dbReference type="Proteomes" id="UP000001971"/>
    </source>
</evidence>
<accession>A0A0H2YCP2</accession>
<proteinExistence type="predicted"/>
<dbReference type="EMBL" id="CP000308">
    <property type="protein sequence ID" value="ABG15904.1"/>
    <property type="molecule type" value="Genomic_DNA"/>
</dbReference>